<dbReference type="GeneID" id="108613053"/>
<dbReference type="PROSITE" id="PS50865">
    <property type="entry name" value="ZF_MYND_2"/>
    <property type="match status" value="1"/>
</dbReference>
<organism evidence="8 9">
    <name type="scientific">Drosophila arizonae</name>
    <name type="common">Fruit fly</name>
    <dbReference type="NCBI Taxonomy" id="7263"/>
    <lineage>
        <taxon>Eukaryota</taxon>
        <taxon>Metazoa</taxon>
        <taxon>Ecdysozoa</taxon>
        <taxon>Arthropoda</taxon>
        <taxon>Hexapoda</taxon>
        <taxon>Insecta</taxon>
        <taxon>Pterygota</taxon>
        <taxon>Neoptera</taxon>
        <taxon>Endopterygota</taxon>
        <taxon>Diptera</taxon>
        <taxon>Brachycera</taxon>
        <taxon>Muscomorpha</taxon>
        <taxon>Ephydroidea</taxon>
        <taxon>Drosophilidae</taxon>
        <taxon>Drosophila</taxon>
    </lineage>
</organism>
<keyword evidence="3" id="KW-0862">Zinc</keyword>
<dbReference type="SUPFAM" id="SSF63748">
    <property type="entry name" value="Tudor/PWWP/MBT"/>
    <property type="match status" value="1"/>
</dbReference>
<evidence type="ECO:0000256" key="1">
    <source>
        <dbReference type="ARBA" id="ARBA00022723"/>
    </source>
</evidence>
<feature type="region of interest" description="Disordered" evidence="5">
    <location>
        <begin position="365"/>
        <end position="386"/>
    </location>
</feature>
<evidence type="ECO:0000313" key="9">
    <source>
        <dbReference type="RefSeq" id="XP_017861742.1"/>
    </source>
</evidence>
<feature type="domain" description="Tudor" evidence="6">
    <location>
        <begin position="569"/>
        <end position="631"/>
    </location>
</feature>
<dbReference type="Pfam" id="PF01753">
    <property type="entry name" value="zf-MYND"/>
    <property type="match status" value="1"/>
</dbReference>
<evidence type="ECO:0000256" key="2">
    <source>
        <dbReference type="ARBA" id="ARBA00022771"/>
    </source>
</evidence>
<dbReference type="Proteomes" id="UP000694904">
    <property type="component" value="Chromosome 2"/>
</dbReference>
<feature type="region of interest" description="Disordered" evidence="5">
    <location>
        <begin position="130"/>
        <end position="157"/>
    </location>
</feature>
<evidence type="ECO:0000256" key="4">
    <source>
        <dbReference type="PROSITE-ProRule" id="PRU00134"/>
    </source>
</evidence>
<dbReference type="SUPFAM" id="SSF144232">
    <property type="entry name" value="HIT/MYND zinc finger-like"/>
    <property type="match status" value="1"/>
</dbReference>
<reference evidence="8" key="2">
    <citation type="journal article" date="2016" name="G3 (Bethesda)">
        <title>Genome Evolution in Three Species of Cactophilic Drosophila.</title>
        <authorList>
            <person name="Sanchez-Flores A."/>
            <person name="Penazola F."/>
            <person name="Carpinteyro-Ponce J."/>
            <person name="Nazario-Yepiz N."/>
            <person name="Abreu-Goodger C."/>
            <person name="Machado C.A."/>
            <person name="Markow T.A."/>
        </authorList>
    </citation>
    <scope>NUCLEOTIDE SEQUENCE [LARGE SCALE GENOMIC DNA]</scope>
</reference>
<evidence type="ECO:0000313" key="8">
    <source>
        <dbReference type="Proteomes" id="UP000694904"/>
    </source>
</evidence>
<dbReference type="InterPro" id="IPR002999">
    <property type="entry name" value="Tudor"/>
</dbReference>
<sequence>MDSLEVLKPAISGCCVVCGTKTRVVCHRCGDFYCSKKCQLNDWQRHRYICFSIPALVHPLECSAFGIMEMPSQPGIQQVCDNVVTANKVDEEKANLGERQNEAAPLTATTESGRKYDKAYKADVSVMARGSSSSSSNIKNNNNKSSNGLNNNTSKKTNIKINVPPPCIAMPLSGDIIYITGFRFVNRCFVREANENAEKEYSEICRKVHLLGKEMNKIDKPKILSYALAKYQDQFRRVKIIPGSCVRLQYLDLGFVKPRNSVEIREISNEIMQLPCSVMELQLKGVPNAPMSHEVLKFVSNFENKRFILQYDNNRQIDLHHVDTGKSLNLQIIEYLSKLHLIGSAIPSEKKLVCAKSDAQNNLALESKMDDSTPEISVPKAPPKAEFELETQPTTKADQFLNNKEVNLTKEQISAANVEEDNKIHNLQSLDEESSDQHEKAKENIPPNLNIELNTIPPVPLDETTKNGNSTWEIIKNITTINKIPTDIKTNEADNQKPSTSIAKTYSEPLLIAPFETCRIVIKSREGVDISIVDNSNVSRGIIGAFESQYARHFSDLHFRLSKIKDKQPYKPVLREYVIAKFEDAWYRAKVMDIKTNQFTRTYDVMYIEFTNVSTVTEEDIRRYPPDLNVPCHTNVCLIEGFPHRPSKAQMNFLQEKLQMHKVLHVDAVNYLQDMAMIRCNALIDALNKMP</sequence>
<feature type="compositionally biased region" description="Low complexity" evidence="5">
    <location>
        <begin position="131"/>
        <end position="157"/>
    </location>
</feature>
<dbReference type="PROSITE" id="PS50304">
    <property type="entry name" value="TUDOR"/>
    <property type="match status" value="1"/>
</dbReference>
<keyword evidence="1" id="KW-0479">Metal-binding</keyword>
<evidence type="ECO:0000256" key="5">
    <source>
        <dbReference type="SAM" id="MobiDB-lite"/>
    </source>
</evidence>
<protein>
    <submittedName>
        <fullName evidence="9">Uncharacterized protein LOC108613053</fullName>
    </submittedName>
</protein>
<name>A0ABM1P3F6_DROAR</name>
<dbReference type="Gene3D" id="2.30.30.140">
    <property type="match status" value="1"/>
</dbReference>
<reference evidence="8" key="1">
    <citation type="journal article" date="1997" name="Nucleic Acids Res.">
        <title>tRNAscan-SE: a program for improved detection of transfer RNA genes in genomic sequence.</title>
        <authorList>
            <person name="Lowe T.M."/>
            <person name="Eddy S.R."/>
        </authorList>
    </citation>
    <scope>NUCLEOTIDE SEQUENCE [LARGE SCALE GENOMIC DNA]</scope>
</reference>
<keyword evidence="8" id="KW-1185">Reference proteome</keyword>
<evidence type="ECO:0000259" key="7">
    <source>
        <dbReference type="PROSITE" id="PS50865"/>
    </source>
</evidence>
<gene>
    <name evidence="9" type="primary">LOC108613053</name>
</gene>
<dbReference type="Gene3D" id="6.10.140.2220">
    <property type="match status" value="1"/>
</dbReference>
<accession>A0ABM1P3F6</accession>
<proteinExistence type="predicted"/>
<dbReference type="InterPro" id="IPR002893">
    <property type="entry name" value="Znf_MYND"/>
</dbReference>
<dbReference type="SMART" id="SM00333">
    <property type="entry name" value="TUDOR"/>
    <property type="match status" value="1"/>
</dbReference>
<dbReference type="Pfam" id="PF00567">
    <property type="entry name" value="TUDOR"/>
    <property type="match status" value="2"/>
</dbReference>
<feature type="domain" description="MYND-type" evidence="7">
    <location>
        <begin position="15"/>
        <end position="50"/>
    </location>
</feature>
<reference evidence="9" key="3">
    <citation type="submission" date="2025-08" db="UniProtKB">
        <authorList>
            <consortium name="RefSeq"/>
        </authorList>
    </citation>
    <scope>IDENTIFICATION</scope>
    <source>
        <tissue evidence="9">Whole organism</tissue>
    </source>
</reference>
<dbReference type="RefSeq" id="XP_017861742.1">
    <property type="nucleotide sequence ID" value="XM_018006253.1"/>
</dbReference>
<keyword evidence="2 4" id="KW-0863">Zinc-finger</keyword>
<evidence type="ECO:0000256" key="3">
    <source>
        <dbReference type="ARBA" id="ARBA00022833"/>
    </source>
</evidence>
<evidence type="ECO:0000259" key="6">
    <source>
        <dbReference type="PROSITE" id="PS50304"/>
    </source>
</evidence>